<dbReference type="AlphaFoldDB" id="A0A0F9F6W0"/>
<gene>
    <name evidence="1" type="ORF">LCGC14_2342130</name>
</gene>
<name>A0A0F9F6W0_9ZZZZ</name>
<proteinExistence type="predicted"/>
<dbReference type="EMBL" id="LAZR01033909">
    <property type="protein sequence ID" value="KKL46782.1"/>
    <property type="molecule type" value="Genomic_DNA"/>
</dbReference>
<sequence>MEEYRCKKCNRILRNEESIKRGYGAKCYRIITLQNQETKPEQSNNTIIEELLNRVRKLELDNNFMKHQLKHKTFVNISKDSELKWDIPEEVKEVRNQYKFEFNVVVKELKILFHENFDYHEILQPIGIRKQPEASPQLIENLIVTS</sequence>
<dbReference type="Pfam" id="PF19474">
    <property type="entry name" value="DUF6011"/>
    <property type="match status" value="1"/>
</dbReference>
<comment type="caution">
    <text evidence="1">The sequence shown here is derived from an EMBL/GenBank/DDBJ whole genome shotgun (WGS) entry which is preliminary data.</text>
</comment>
<protein>
    <submittedName>
        <fullName evidence="1">Uncharacterized protein</fullName>
    </submittedName>
</protein>
<reference evidence="1" key="1">
    <citation type="journal article" date="2015" name="Nature">
        <title>Complex archaea that bridge the gap between prokaryotes and eukaryotes.</title>
        <authorList>
            <person name="Spang A."/>
            <person name="Saw J.H."/>
            <person name="Jorgensen S.L."/>
            <person name="Zaremba-Niedzwiedzka K."/>
            <person name="Martijn J."/>
            <person name="Lind A.E."/>
            <person name="van Eijk R."/>
            <person name="Schleper C."/>
            <person name="Guy L."/>
            <person name="Ettema T.J."/>
        </authorList>
    </citation>
    <scope>NUCLEOTIDE SEQUENCE</scope>
</reference>
<evidence type="ECO:0000313" key="1">
    <source>
        <dbReference type="EMBL" id="KKL46782.1"/>
    </source>
</evidence>
<accession>A0A0F9F6W0</accession>
<organism evidence="1">
    <name type="scientific">marine sediment metagenome</name>
    <dbReference type="NCBI Taxonomy" id="412755"/>
    <lineage>
        <taxon>unclassified sequences</taxon>
        <taxon>metagenomes</taxon>
        <taxon>ecological metagenomes</taxon>
    </lineage>
</organism>
<dbReference type="InterPro" id="IPR046053">
    <property type="entry name" value="DUF6011"/>
</dbReference>